<keyword evidence="1" id="KW-0472">Membrane</keyword>
<proteinExistence type="predicted"/>
<sequence length="513" mass="61305">MNRNYYFYILILLSIVAVLFTNPFMRYPYDIWEHLITMDSEYVNLINMPESRKIWHSIWSKIFEFIGVENSQIILRAHIIHIVQTLFALSSIFVFSRVVIRLIFKSIDNLLLNYMAYWSTIIWLTIFATFSIYYHHLWIMWYSVNYQITLPLFWYSLALLASLVFVDNSYRVKILYALLLAALLYLILVIHPMELLYFVIYFAIFATIYIDRVLLYIKRHYILLISALMIVWLLSKEIYRDHLPVILDYLTIEKFPQLYELIAKNGKLLVEDRYNRAFASFNELMILTLIIGLIASIVILYRRYSNREKNINIKLYIGLVVTSMLVLVPIFELSSGIASVFTNINVVNRFYYSASIFLLLPVSLYYLLMTITKRSNVRIFNFVMIIILLATILYSRDFTKNKNYYKNIKSLESSFSYKKVGFHLSDEQIKEIGVLLKKYESQRDKSKKVLYLAKGDIAMVLRYIYRQNVYWRGRKTNPRYQDMEEYIELHGLPDTEYIIFKTPDDFPIYEPYR</sequence>
<feature type="transmembrane region" description="Helical" evidence="1">
    <location>
        <begin position="313"/>
        <end position="330"/>
    </location>
</feature>
<dbReference type="EMBL" id="FPHC01000028">
    <property type="protein sequence ID" value="SFV52955.1"/>
    <property type="molecule type" value="Genomic_DNA"/>
</dbReference>
<feature type="transmembrane region" description="Helical" evidence="1">
    <location>
        <begin position="196"/>
        <end position="214"/>
    </location>
</feature>
<name>A0A1W1BHI7_9ZZZZ</name>
<feature type="transmembrane region" description="Helical" evidence="1">
    <location>
        <begin position="379"/>
        <end position="396"/>
    </location>
</feature>
<organism evidence="2">
    <name type="scientific">hydrothermal vent metagenome</name>
    <dbReference type="NCBI Taxonomy" id="652676"/>
    <lineage>
        <taxon>unclassified sequences</taxon>
        <taxon>metagenomes</taxon>
        <taxon>ecological metagenomes</taxon>
    </lineage>
</organism>
<feature type="transmembrane region" description="Helical" evidence="1">
    <location>
        <begin position="5"/>
        <end position="25"/>
    </location>
</feature>
<evidence type="ECO:0000313" key="2">
    <source>
        <dbReference type="EMBL" id="SFV52955.1"/>
    </source>
</evidence>
<feature type="transmembrane region" description="Helical" evidence="1">
    <location>
        <begin position="284"/>
        <end position="301"/>
    </location>
</feature>
<feature type="transmembrane region" description="Helical" evidence="1">
    <location>
        <begin position="173"/>
        <end position="190"/>
    </location>
</feature>
<accession>A0A1W1BHI7</accession>
<gene>
    <name evidence="2" type="ORF">MNB_SV-6-3</name>
</gene>
<feature type="transmembrane region" description="Helical" evidence="1">
    <location>
        <begin position="146"/>
        <end position="166"/>
    </location>
</feature>
<protein>
    <submittedName>
        <fullName evidence="2">Uncharacterized protein</fullName>
    </submittedName>
</protein>
<keyword evidence="1" id="KW-1133">Transmembrane helix</keyword>
<feature type="transmembrane region" description="Helical" evidence="1">
    <location>
        <begin position="79"/>
        <end position="100"/>
    </location>
</feature>
<feature type="transmembrane region" description="Helical" evidence="1">
    <location>
        <begin position="112"/>
        <end position="134"/>
    </location>
</feature>
<reference evidence="2" key="1">
    <citation type="submission" date="2016-10" db="EMBL/GenBank/DDBJ databases">
        <authorList>
            <person name="de Groot N.N."/>
        </authorList>
    </citation>
    <scope>NUCLEOTIDE SEQUENCE</scope>
</reference>
<evidence type="ECO:0000256" key="1">
    <source>
        <dbReference type="SAM" id="Phobius"/>
    </source>
</evidence>
<dbReference type="AlphaFoldDB" id="A0A1W1BHI7"/>
<keyword evidence="1" id="KW-0812">Transmembrane</keyword>
<feature type="transmembrane region" description="Helical" evidence="1">
    <location>
        <begin position="350"/>
        <end position="367"/>
    </location>
</feature>